<dbReference type="PANTHER" id="PTHR24252">
    <property type="entry name" value="ACROSIN-RELATED"/>
    <property type="match status" value="1"/>
</dbReference>
<dbReference type="Gene3D" id="2.40.10.10">
    <property type="entry name" value="Trypsin-like serine proteases"/>
    <property type="match status" value="1"/>
</dbReference>
<evidence type="ECO:0000256" key="2">
    <source>
        <dbReference type="ARBA" id="ARBA00024195"/>
    </source>
</evidence>
<feature type="non-terminal residue" evidence="4">
    <location>
        <position position="1"/>
    </location>
</feature>
<evidence type="ECO:0000259" key="3">
    <source>
        <dbReference type="PROSITE" id="PS50240"/>
    </source>
</evidence>
<dbReference type="GO" id="GO:0004252">
    <property type="term" value="F:serine-type endopeptidase activity"/>
    <property type="evidence" value="ECO:0007669"/>
    <property type="project" value="InterPro"/>
</dbReference>
<feature type="non-terminal residue" evidence="4">
    <location>
        <position position="164"/>
    </location>
</feature>
<gene>
    <name evidence="4" type="primary">ORF30017</name>
</gene>
<dbReference type="EMBL" id="HACG01010513">
    <property type="protein sequence ID" value="CEK57378.1"/>
    <property type="molecule type" value="Transcribed_RNA"/>
</dbReference>
<dbReference type="GO" id="GO:0006508">
    <property type="term" value="P:proteolysis"/>
    <property type="evidence" value="ECO:0007669"/>
    <property type="project" value="InterPro"/>
</dbReference>
<dbReference type="PANTHER" id="PTHR24252:SF7">
    <property type="entry name" value="HYALIN"/>
    <property type="match status" value="1"/>
</dbReference>
<dbReference type="InterPro" id="IPR001254">
    <property type="entry name" value="Trypsin_dom"/>
</dbReference>
<proteinExistence type="inferred from homology"/>
<evidence type="ECO:0000256" key="1">
    <source>
        <dbReference type="ARBA" id="ARBA00023157"/>
    </source>
</evidence>
<organism evidence="4">
    <name type="scientific">Arion vulgaris</name>
    <dbReference type="NCBI Taxonomy" id="1028688"/>
    <lineage>
        <taxon>Eukaryota</taxon>
        <taxon>Metazoa</taxon>
        <taxon>Spiralia</taxon>
        <taxon>Lophotrochozoa</taxon>
        <taxon>Mollusca</taxon>
        <taxon>Gastropoda</taxon>
        <taxon>Heterobranchia</taxon>
        <taxon>Euthyneura</taxon>
        <taxon>Panpulmonata</taxon>
        <taxon>Eupulmonata</taxon>
        <taxon>Stylommatophora</taxon>
        <taxon>Helicina</taxon>
        <taxon>Arionoidea</taxon>
        <taxon>Arionidae</taxon>
        <taxon>Arion</taxon>
    </lineage>
</organism>
<comment type="similarity">
    <text evidence="2">Belongs to the peptidase S1 family. CLIP subfamily.</text>
</comment>
<dbReference type="Gene3D" id="4.10.400.10">
    <property type="entry name" value="Low-density Lipoprotein Receptor"/>
    <property type="match status" value="1"/>
</dbReference>
<sequence>VFTKANNCYIAGWGHTQGVQGETSEHLQEVKMTLLDTEKCNSSYMWNGRLTQYEMCAGYFNGLKAACSGDSGSPIVCQDEGETWKSVGVASYVYKTCSVATKPLVYTSTQSHIEWIRSHTVSQFTCGDGIQLFDKAMLCDTVADCKDRSDEIDRCNVSVNCSFS</sequence>
<dbReference type="InterPro" id="IPR033116">
    <property type="entry name" value="TRYPSIN_SER"/>
</dbReference>
<dbReference type="SUPFAM" id="SSF50494">
    <property type="entry name" value="Trypsin-like serine proteases"/>
    <property type="match status" value="1"/>
</dbReference>
<dbReference type="SMART" id="SM00192">
    <property type="entry name" value="LDLa"/>
    <property type="match status" value="1"/>
</dbReference>
<dbReference type="PROSITE" id="PS50240">
    <property type="entry name" value="TRYPSIN_DOM"/>
    <property type="match status" value="1"/>
</dbReference>
<dbReference type="FunFam" id="2.40.10.10:FF:000002">
    <property type="entry name" value="Transmembrane protease serine"/>
    <property type="match status" value="1"/>
</dbReference>
<dbReference type="InterPro" id="IPR036055">
    <property type="entry name" value="LDL_receptor-like_sf"/>
</dbReference>
<evidence type="ECO:0000313" key="4">
    <source>
        <dbReference type="EMBL" id="CEK57378.1"/>
    </source>
</evidence>
<feature type="domain" description="Peptidase S1" evidence="3">
    <location>
        <begin position="1"/>
        <end position="121"/>
    </location>
</feature>
<dbReference type="PROSITE" id="PS00135">
    <property type="entry name" value="TRYPSIN_SER"/>
    <property type="match status" value="1"/>
</dbReference>
<keyword evidence="1" id="KW-1015">Disulfide bond</keyword>
<dbReference type="Pfam" id="PF00089">
    <property type="entry name" value="Trypsin"/>
    <property type="match status" value="1"/>
</dbReference>
<dbReference type="SUPFAM" id="SSF57424">
    <property type="entry name" value="LDL receptor-like module"/>
    <property type="match status" value="1"/>
</dbReference>
<dbReference type="InterPro" id="IPR043504">
    <property type="entry name" value="Peptidase_S1_PA_chymotrypsin"/>
</dbReference>
<dbReference type="InterPro" id="IPR002172">
    <property type="entry name" value="LDrepeatLR_classA_rpt"/>
</dbReference>
<protein>
    <recommendedName>
        <fullName evidence="3">Peptidase S1 domain-containing protein</fullName>
    </recommendedName>
</protein>
<dbReference type="AlphaFoldDB" id="A0A0B6YMC4"/>
<dbReference type="SMART" id="SM00020">
    <property type="entry name" value="Tryp_SPc"/>
    <property type="match status" value="1"/>
</dbReference>
<name>A0A0B6YMC4_9EUPU</name>
<reference evidence="4" key="1">
    <citation type="submission" date="2014-12" db="EMBL/GenBank/DDBJ databases">
        <title>Insight into the proteome of Arion vulgaris.</title>
        <authorList>
            <person name="Aradska J."/>
            <person name="Bulat T."/>
            <person name="Smidak R."/>
            <person name="Sarate P."/>
            <person name="Gangsoo J."/>
            <person name="Sialana F."/>
            <person name="Bilban M."/>
            <person name="Lubec G."/>
        </authorList>
    </citation>
    <scope>NUCLEOTIDE SEQUENCE</scope>
    <source>
        <tissue evidence="4">Skin</tissue>
    </source>
</reference>
<accession>A0A0B6YMC4</accession>
<dbReference type="InterPro" id="IPR009003">
    <property type="entry name" value="Peptidase_S1_PA"/>
</dbReference>
<dbReference type="CDD" id="cd00112">
    <property type="entry name" value="LDLa"/>
    <property type="match status" value="1"/>
</dbReference>